<gene>
    <name evidence="1" type="ORF">HGRIS_001711</name>
</gene>
<name>A0ABR3JJ24_9AGAR</name>
<evidence type="ECO:0000313" key="1">
    <source>
        <dbReference type="EMBL" id="KAL0955470.1"/>
    </source>
</evidence>
<keyword evidence="2" id="KW-1185">Reference proteome</keyword>
<organism evidence="1 2">
    <name type="scientific">Hohenbuehelia grisea</name>
    <dbReference type="NCBI Taxonomy" id="104357"/>
    <lineage>
        <taxon>Eukaryota</taxon>
        <taxon>Fungi</taxon>
        <taxon>Dikarya</taxon>
        <taxon>Basidiomycota</taxon>
        <taxon>Agaricomycotina</taxon>
        <taxon>Agaricomycetes</taxon>
        <taxon>Agaricomycetidae</taxon>
        <taxon>Agaricales</taxon>
        <taxon>Pleurotineae</taxon>
        <taxon>Pleurotaceae</taxon>
        <taxon>Hohenbuehelia</taxon>
    </lineage>
</organism>
<reference evidence="2" key="1">
    <citation type="submission" date="2024-06" db="EMBL/GenBank/DDBJ databases">
        <title>Multi-omics analyses provide insights into the biosynthesis of the anticancer antibiotic pleurotin in Hohenbuehelia grisea.</title>
        <authorList>
            <person name="Weaver J.A."/>
            <person name="Alberti F."/>
        </authorList>
    </citation>
    <scope>NUCLEOTIDE SEQUENCE [LARGE SCALE GENOMIC DNA]</scope>
    <source>
        <strain evidence="2">T-177</strain>
    </source>
</reference>
<sequence>MSRAGLSDDALVNVQPFILRHLKVLTYGPDVPFLEFITYPPTTSIQYLIDTPSISLHRTLHEQGELGATTFMELVQCFSPDPSISRLALCIVADSYSTRFQLAEEYPARGTPHRNSNIRIMRRAGRADDGLTDAVFHRLLARMGTSFYDKITILDLRHRSLSRGGERNIGTSLLWWTSLVILDNIIELYTNDVYFATSVNQLARNNASNIPFPASTNSPYAPTPPGR</sequence>
<dbReference type="EMBL" id="JASNQZ010000006">
    <property type="protein sequence ID" value="KAL0955470.1"/>
    <property type="molecule type" value="Genomic_DNA"/>
</dbReference>
<proteinExistence type="predicted"/>
<protein>
    <submittedName>
        <fullName evidence="1">Uncharacterized protein</fullName>
    </submittedName>
</protein>
<dbReference type="Proteomes" id="UP001556367">
    <property type="component" value="Unassembled WGS sequence"/>
</dbReference>
<evidence type="ECO:0000313" key="2">
    <source>
        <dbReference type="Proteomes" id="UP001556367"/>
    </source>
</evidence>
<comment type="caution">
    <text evidence="1">The sequence shown here is derived from an EMBL/GenBank/DDBJ whole genome shotgun (WGS) entry which is preliminary data.</text>
</comment>
<accession>A0ABR3JJ24</accession>